<evidence type="ECO:0000313" key="3">
    <source>
        <dbReference type="Proteomes" id="UP000053372"/>
    </source>
</evidence>
<dbReference type="RefSeq" id="WP_027843184.1">
    <property type="nucleotide sequence ID" value="NZ_LMTZ01000145.1"/>
</dbReference>
<dbReference type="Proteomes" id="UP000053372">
    <property type="component" value="Unassembled WGS sequence"/>
</dbReference>
<evidence type="ECO:0000313" key="2">
    <source>
        <dbReference type="EMBL" id="KST63057.1"/>
    </source>
</evidence>
<dbReference type="InterPro" id="IPR054274">
    <property type="entry name" value="DUF7005"/>
</dbReference>
<dbReference type="AlphaFoldDB" id="A0A0V7ZFI0"/>
<comment type="caution">
    <text evidence="1">The sequence shown here is derived from an EMBL/GenBank/DDBJ whole genome shotgun (WGS) entry which is preliminary data.</text>
</comment>
<proteinExistence type="predicted"/>
<sequence>MNRQQLRARILAEFGASDSEVTELLNYNENIFESHKCKLPQTFPPVPEAHIAAWEKYVIEAEEIGSHEVLKNTFVQLQFPILSGISKTEEYRAATRQGGFASISKNVVNIVFKEPEKLQIKIHETLAGFIPVIIAGNRQDFVTLVQAITKQNEPQPVPDSMGACIVSGYNNWNRIYQYQKQWKAQQNNDSESEWSNEFKRLIPRKELYQDKFIILSTGPYSNVPANKLGLTKMQWQQMSLKIRLEHECTHYFTRRFFGSMRNNLLDELIADYRGIVAAIGSYRSDWFLHFIGLESFPNYREGGRLQNYRGEPPLSEGAFKILQTLVVCAAKNLENFDKQFFAQSRTLANELSMLLTLSKLTLEELASSQITHTLL</sequence>
<protein>
    <submittedName>
        <fullName evidence="1">Uncharacterized protein</fullName>
    </submittedName>
</protein>
<accession>A0A0V7ZFI0</accession>
<gene>
    <name evidence="1" type="ORF">BC008_11450</name>
    <name evidence="2" type="ORF">BC008_11925</name>
</gene>
<dbReference type="EMBL" id="LMTZ01000147">
    <property type="protein sequence ID" value="KST62966.1"/>
    <property type="molecule type" value="Genomic_DNA"/>
</dbReference>
<keyword evidence="3" id="KW-1185">Reference proteome</keyword>
<dbReference type="OrthoDB" id="2023498at2"/>
<reference evidence="1 3" key="1">
    <citation type="journal article" date="2015" name="Genome Announc.">
        <title>Draft Genome of the Euendolithic (true boring) Cyanobacterium Mastigocoleus testarum strain BC008.</title>
        <authorList>
            <person name="Guida B.S."/>
            <person name="Garcia-Pichel F."/>
        </authorList>
    </citation>
    <scope>NUCLEOTIDE SEQUENCE [LARGE SCALE GENOMIC DNA]</scope>
    <source>
        <strain evidence="1 3">BC008</strain>
    </source>
</reference>
<dbReference type="EMBL" id="LMTZ01000145">
    <property type="protein sequence ID" value="KST63057.1"/>
    <property type="molecule type" value="Genomic_DNA"/>
</dbReference>
<evidence type="ECO:0000313" key="1">
    <source>
        <dbReference type="EMBL" id="KST62966.1"/>
    </source>
</evidence>
<organism evidence="1 3">
    <name type="scientific">Mastigocoleus testarum BC008</name>
    <dbReference type="NCBI Taxonomy" id="371196"/>
    <lineage>
        <taxon>Bacteria</taxon>
        <taxon>Bacillati</taxon>
        <taxon>Cyanobacteriota</taxon>
        <taxon>Cyanophyceae</taxon>
        <taxon>Nostocales</taxon>
        <taxon>Hapalosiphonaceae</taxon>
        <taxon>Mastigocoleus</taxon>
    </lineage>
</organism>
<name>A0A0V7ZFI0_9CYAN</name>
<dbReference type="Pfam" id="PF22541">
    <property type="entry name" value="DUF7005"/>
    <property type="match status" value="1"/>
</dbReference>